<gene>
    <name evidence="3" type="ORF">UA08_05460</name>
</gene>
<dbReference type="RefSeq" id="XP_020119004.1">
    <property type="nucleotide sequence ID" value="XM_020268173.1"/>
</dbReference>
<feature type="compositionally biased region" description="Basic and acidic residues" evidence="1">
    <location>
        <begin position="594"/>
        <end position="609"/>
    </location>
</feature>
<dbReference type="Proteomes" id="UP000214365">
    <property type="component" value="Unassembled WGS sequence"/>
</dbReference>
<dbReference type="STRING" id="1441469.A0A225AHW7"/>
<dbReference type="InterPro" id="IPR013785">
    <property type="entry name" value="Aldolase_TIM"/>
</dbReference>
<feature type="domain" description="TIM-barrel" evidence="2">
    <location>
        <begin position="10"/>
        <end position="282"/>
    </location>
</feature>
<feature type="compositionally biased region" description="Low complexity" evidence="1">
    <location>
        <begin position="882"/>
        <end position="892"/>
    </location>
</feature>
<reference evidence="3 4" key="1">
    <citation type="submission" date="2015-06" db="EMBL/GenBank/DDBJ databases">
        <title>Talaromyces atroroseus IBT 11181 draft genome.</title>
        <authorList>
            <person name="Rasmussen K.B."/>
            <person name="Rasmussen S."/>
            <person name="Petersen B."/>
            <person name="Sicheritz-Ponten T."/>
            <person name="Mortensen U.H."/>
            <person name="Thrane U."/>
        </authorList>
    </citation>
    <scope>NUCLEOTIDE SEQUENCE [LARGE SCALE GENOMIC DNA]</scope>
    <source>
        <strain evidence="3 4">IBT 11181</strain>
    </source>
</reference>
<dbReference type="Gene3D" id="1.20.5.460">
    <property type="entry name" value="Single helix bin"/>
    <property type="match status" value="1"/>
</dbReference>
<feature type="region of interest" description="Disordered" evidence="1">
    <location>
        <begin position="794"/>
        <end position="927"/>
    </location>
</feature>
<evidence type="ECO:0000313" key="4">
    <source>
        <dbReference type="Proteomes" id="UP000214365"/>
    </source>
</evidence>
<dbReference type="PANTHER" id="PTHR31862:SF1">
    <property type="entry name" value="UPF0261 DOMAIN PROTEIN (AFU_ORTHOLOGUE AFUA_1G10120)"/>
    <property type="match status" value="1"/>
</dbReference>
<accession>A0A225AHW7</accession>
<feature type="compositionally biased region" description="Basic and acidic residues" evidence="1">
    <location>
        <begin position="643"/>
        <end position="655"/>
    </location>
</feature>
<feature type="region of interest" description="Disordered" evidence="1">
    <location>
        <begin position="594"/>
        <end position="679"/>
    </location>
</feature>
<feature type="compositionally biased region" description="Low complexity" evidence="1">
    <location>
        <begin position="1036"/>
        <end position="1052"/>
    </location>
</feature>
<dbReference type="InterPro" id="IPR009215">
    <property type="entry name" value="TIM-br_IGPS-like"/>
</dbReference>
<dbReference type="OrthoDB" id="10264588at2759"/>
<dbReference type="Pfam" id="PF09370">
    <property type="entry name" value="PEP_hydrolase"/>
    <property type="match status" value="1"/>
</dbReference>
<dbReference type="GeneID" id="31005216"/>
<evidence type="ECO:0000256" key="1">
    <source>
        <dbReference type="SAM" id="MobiDB-lite"/>
    </source>
</evidence>
<evidence type="ECO:0000259" key="2">
    <source>
        <dbReference type="Pfam" id="PF09370"/>
    </source>
</evidence>
<feature type="region of interest" description="Disordered" evidence="1">
    <location>
        <begin position="369"/>
        <end position="388"/>
    </location>
</feature>
<protein>
    <recommendedName>
        <fullName evidence="2">TIM-barrel domain-containing protein</fullName>
    </recommendedName>
</protein>
<dbReference type="Gene3D" id="3.20.20.70">
    <property type="entry name" value="Aldolase class I"/>
    <property type="match status" value="1"/>
</dbReference>
<dbReference type="InterPro" id="IPR015813">
    <property type="entry name" value="Pyrv/PenolPyrv_kinase-like_dom"/>
</dbReference>
<feature type="compositionally biased region" description="Basic and acidic residues" evidence="1">
    <location>
        <begin position="794"/>
        <end position="822"/>
    </location>
</feature>
<feature type="compositionally biased region" description="Low complexity" evidence="1">
    <location>
        <begin position="551"/>
        <end position="564"/>
    </location>
</feature>
<feature type="region of interest" description="Disordered" evidence="1">
    <location>
        <begin position="751"/>
        <end position="778"/>
    </location>
</feature>
<dbReference type="PANTHER" id="PTHR31862">
    <property type="entry name" value="UPF0261 DOMAIN PROTEIN (AFU_ORTHOLOGUE AFUA_1G10120)"/>
    <property type="match status" value="1"/>
</dbReference>
<dbReference type="AlphaFoldDB" id="A0A225AHW7"/>
<dbReference type="InterPro" id="IPR051353">
    <property type="entry name" value="Tobamovirus_resist_UPF0261"/>
</dbReference>
<feature type="compositionally biased region" description="Basic and acidic residues" evidence="1">
    <location>
        <begin position="1018"/>
        <end position="1028"/>
    </location>
</feature>
<dbReference type="SUPFAM" id="SSF51621">
    <property type="entry name" value="Phosphoenolpyruvate/pyruvate domain"/>
    <property type="match status" value="1"/>
</dbReference>
<dbReference type="EMBL" id="LFMY01000008">
    <property type="protein sequence ID" value="OKL58883.1"/>
    <property type="molecule type" value="Genomic_DNA"/>
</dbReference>
<dbReference type="GO" id="GO:0003824">
    <property type="term" value="F:catalytic activity"/>
    <property type="evidence" value="ECO:0007669"/>
    <property type="project" value="InterPro"/>
</dbReference>
<feature type="region of interest" description="Disordered" evidence="1">
    <location>
        <begin position="537"/>
        <end position="572"/>
    </location>
</feature>
<organism evidence="3 4">
    <name type="scientific">Talaromyces atroroseus</name>
    <dbReference type="NCBI Taxonomy" id="1441469"/>
    <lineage>
        <taxon>Eukaryota</taxon>
        <taxon>Fungi</taxon>
        <taxon>Dikarya</taxon>
        <taxon>Ascomycota</taxon>
        <taxon>Pezizomycotina</taxon>
        <taxon>Eurotiomycetes</taxon>
        <taxon>Eurotiomycetidae</taxon>
        <taxon>Eurotiales</taxon>
        <taxon>Trichocomaceae</taxon>
        <taxon>Talaromyces</taxon>
        <taxon>Talaromyces sect. Trachyspermi</taxon>
    </lineage>
</organism>
<evidence type="ECO:0000313" key="3">
    <source>
        <dbReference type="EMBL" id="OKL58883.1"/>
    </source>
</evidence>
<comment type="caution">
    <text evidence="3">The sequence shown here is derived from an EMBL/GenBank/DDBJ whole genome shotgun (WGS) entry which is preliminary data.</text>
</comment>
<sequence>MPRPTNRSEVLGRLRKVISGGGIIVGAGAGIGLSAKSVEQGGADLIIIYNSGRFRMAGRGSLAGLMPYSDANAVVVDMFELTTVQAKEILPIVQNTPVLAGVCGTDPFKNIPEFLGQLKELGFSGVQNFPTVGLIDGNFRRNLEETGMGYDKEVEMVRVAREMDIFTTPYVFNVDEAERMVRAGADVLVAHVGLTTSGTIGAETALSLDDAVKIVQDIRDAAVKINPEIIVICHGGPIAEPKDAEYVLNRTKGVHGFFGASSMERLPVEIAIKENAQAFKNLKIGRKNDVAASHSLEDGPITYTLVTPRLSTPAFASSHQVDHHTAWLYYTPSEYKGAAPSCPPNLTLCAILPVPYCISPAIKRWPSTSSSNRRCENPPFAREGPAQATDEAWLEHSEEDRLTVSYGIYFCWWPPIESGLRPNTAPSATANPASWLGSFLLSSRSRPVNSLSHSPIGRWSNFCDSIVWSAATTSPLLAELPAMSYYDPRDRRAYRVKRDRYSRPGGGYVEETYVDNRGGYGYDRDYDNTRLIRRGDSEESVVEEVPRDFPPGEYYYGNPGPRRAATARRARSVGRDPYYDDEYYRRDDYYRPRRSRRYDDRRDRYERRSSYSSSRSPSPRPRRRKSFGEDALGAIGGALGLKAARDHSRDRSSDRGRRRRYHSDSRSRSRGHRAKSEGRIAQAMQAALAAGAAEAIRVRKNPGPWTGDKGKRVLTAAVSAGGVDGLIDRDPNKHGGRHVLESILAGMATNHFVNGSRSKSRSRRDTRGRSQSGSGSIRNLAAAGVLAAAGKQAYDRFSRSRSRGRDHSADSQDSRGDDDGRGSKKRGSSVSRAINKGLAALGLDDKNQRDRARSSDHSDSEDDRSYRSSGRRRRSSRDVRSHGSSSGNGSTSRAVAKRTGSPNNNVACHSDCDSDSDLGSSDDEKREKNKMLRKELITGGLATVATIHAAHSVMKNIEAQKKRREAVREGEITKEQERKMQWKADLQNVASIGLAALGIKGAVGEWKEVQEQRKQHKEFEEKCKERHEKRLQRRTQSLGGRRPSRRSQSASPYGYSGPHYYDSNPYGADIPVDF</sequence>
<proteinExistence type="predicted"/>
<keyword evidence="4" id="KW-1185">Reference proteome</keyword>
<feature type="region of interest" description="Disordered" evidence="1">
    <location>
        <begin position="1018"/>
        <end position="1074"/>
    </location>
</feature>
<feature type="compositionally biased region" description="Basic and acidic residues" evidence="1">
    <location>
        <begin position="843"/>
        <end position="866"/>
    </location>
</feature>
<name>A0A225AHW7_TALAT</name>
<feature type="compositionally biased region" description="Low complexity" evidence="1">
    <location>
        <begin position="769"/>
        <end position="778"/>
    </location>
</feature>